<dbReference type="Pfam" id="PF06965">
    <property type="entry name" value="Na_H_antiport_1"/>
    <property type="match status" value="1"/>
</dbReference>
<dbReference type="EMBL" id="JACCFW010000001">
    <property type="protein sequence ID" value="NYJ73402.1"/>
    <property type="molecule type" value="Genomic_DNA"/>
</dbReference>
<keyword evidence="13" id="KW-1185">Reference proteome</keyword>
<evidence type="ECO:0000256" key="1">
    <source>
        <dbReference type="ARBA" id="ARBA00004429"/>
    </source>
</evidence>
<feature type="transmembrane region" description="Helical" evidence="11">
    <location>
        <begin position="248"/>
        <end position="270"/>
    </location>
</feature>
<keyword evidence="7 11" id="KW-0915">Sodium</keyword>
<feature type="transmembrane region" description="Helical" evidence="11">
    <location>
        <begin position="313"/>
        <end position="339"/>
    </location>
</feature>
<evidence type="ECO:0000256" key="11">
    <source>
        <dbReference type="HAMAP-Rule" id="MF_01844"/>
    </source>
</evidence>
<feature type="transmembrane region" description="Helical" evidence="11">
    <location>
        <begin position="351"/>
        <end position="370"/>
    </location>
</feature>
<dbReference type="HAMAP" id="MF_01844">
    <property type="entry name" value="NhaA"/>
    <property type="match status" value="1"/>
</dbReference>
<protein>
    <recommendedName>
        <fullName evidence="11">Na(+)/H(+) antiporter NhaA</fullName>
    </recommendedName>
    <alternativeName>
        <fullName evidence="11">Sodium/proton antiporter NhaA</fullName>
    </alternativeName>
</protein>
<evidence type="ECO:0000256" key="2">
    <source>
        <dbReference type="ARBA" id="ARBA00022448"/>
    </source>
</evidence>
<gene>
    <name evidence="11" type="primary">nhaA</name>
    <name evidence="12" type="ORF">HNR15_000365</name>
</gene>
<comment type="function">
    <text evidence="11">Na(+)/H(+) antiporter that extrudes sodium in exchange for external protons.</text>
</comment>
<comment type="similarity">
    <text evidence="11">Belongs to the NhaA Na(+)/H(+) (TC 2.A.33) antiporter family.</text>
</comment>
<keyword evidence="8 11" id="KW-0406">Ion transport</keyword>
<proteinExistence type="inferred from homology"/>
<dbReference type="AlphaFoldDB" id="A0A853D8A5"/>
<keyword evidence="5 11" id="KW-0812">Transmembrane</keyword>
<evidence type="ECO:0000313" key="13">
    <source>
        <dbReference type="Proteomes" id="UP000571817"/>
    </source>
</evidence>
<organism evidence="12 13">
    <name type="scientific">Allobranchiibius huperziae</name>
    <dbReference type="NCBI Taxonomy" id="1874116"/>
    <lineage>
        <taxon>Bacteria</taxon>
        <taxon>Bacillati</taxon>
        <taxon>Actinomycetota</taxon>
        <taxon>Actinomycetes</taxon>
        <taxon>Micrococcales</taxon>
        <taxon>Dermacoccaceae</taxon>
        <taxon>Allobranchiibius</taxon>
    </lineage>
</organism>
<keyword evidence="9 11" id="KW-0472">Membrane</keyword>
<dbReference type="InterPro" id="IPR004670">
    <property type="entry name" value="NhaA"/>
</dbReference>
<evidence type="ECO:0000256" key="7">
    <source>
        <dbReference type="ARBA" id="ARBA00023053"/>
    </source>
</evidence>
<evidence type="ECO:0000256" key="9">
    <source>
        <dbReference type="ARBA" id="ARBA00023136"/>
    </source>
</evidence>
<dbReference type="Gene3D" id="1.20.1530.10">
    <property type="entry name" value="Na+/H+ antiporter like domain"/>
    <property type="match status" value="1"/>
</dbReference>
<dbReference type="GO" id="GO:0015385">
    <property type="term" value="F:sodium:proton antiporter activity"/>
    <property type="evidence" value="ECO:0007669"/>
    <property type="project" value="UniProtKB-UniRule"/>
</dbReference>
<dbReference type="PANTHER" id="PTHR30341">
    <property type="entry name" value="SODIUM ION/PROTON ANTIPORTER NHAA-RELATED"/>
    <property type="match status" value="1"/>
</dbReference>
<keyword evidence="4 11" id="KW-1003">Cell membrane</keyword>
<dbReference type="Proteomes" id="UP000571817">
    <property type="component" value="Unassembled WGS sequence"/>
</dbReference>
<evidence type="ECO:0000256" key="6">
    <source>
        <dbReference type="ARBA" id="ARBA00022989"/>
    </source>
</evidence>
<evidence type="ECO:0000256" key="3">
    <source>
        <dbReference type="ARBA" id="ARBA00022449"/>
    </source>
</evidence>
<evidence type="ECO:0000256" key="5">
    <source>
        <dbReference type="ARBA" id="ARBA00022692"/>
    </source>
</evidence>
<dbReference type="GO" id="GO:0006885">
    <property type="term" value="P:regulation of pH"/>
    <property type="evidence" value="ECO:0007669"/>
    <property type="project" value="UniProtKB-UniRule"/>
</dbReference>
<accession>A0A853D8A5</accession>
<comment type="subcellular location">
    <subcellularLocation>
        <location evidence="1">Cell inner membrane</location>
        <topology evidence="1">Multi-pass membrane protein</topology>
    </subcellularLocation>
    <subcellularLocation>
        <location evidence="11">Cell membrane</location>
        <topology evidence="11">Multi-pass membrane protein</topology>
    </subcellularLocation>
</comment>
<keyword evidence="6 11" id="KW-1133">Transmembrane helix</keyword>
<keyword evidence="10 11" id="KW-0739">Sodium transport</keyword>
<evidence type="ECO:0000313" key="12">
    <source>
        <dbReference type="EMBL" id="NYJ73402.1"/>
    </source>
</evidence>
<evidence type="ECO:0000256" key="8">
    <source>
        <dbReference type="ARBA" id="ARBA00023065"/>
    </source>
</evidence>
<evidence type="ECO:0000256" key="10">
    <source>
        <dbReference type="ARBA" id="ARBA00023201"/>
    </source>
</evidence>
<keyword evidence="3 11" id="KW-0050">Antiport</keyword>
<dbReference type="PANTHER" id="PTHR30341:SF0">
    <property type="entry name" value="NA(+)_H(+) ANTIPORTER NHAA"/>
    <property type="match status" value="1"/>
</dbReference>
<keyword evidence="2 11" id="KW-0813">Transport</keyword>
<dbReference type="GO" id="GO:0005886">
    <property type="term" value="C:plasma membrane"/>
    <property type="evidence" value="ECO:0007669"/>
    <property type="project" value="UniProtKB-SubCell"/>
</dbReference>
<sequence length="404" mass="42951">MAELLRHETIGGALLLVAAVIAVAWANTPWRQAYSHLQHLHVGPSAIGLHLSLGHWASDGLLAVFFFVVGLELKHEFLRGELRDRRKAVVPVVAAATGVAVPAIFYAVVQGFGVGALRGWAIPTATDIAFALAVLAVIGTHLPSALRSFLLTLAVVDDLIAITIIAFFYTGSINVWSLLAAVVPLAAFGLLMRRGVHSPWVLIPLALLTWVLVLNSGIHATIAGVLLGLSVPVQDDRAHRLEHRMRPLSAGVCVPVFAFFSAGVAVTGFGDAVRDPVTLGIVAGLVLGKAVGVLGGTYAVARFTRARLDDDLAWWDVVGLSLLAGIGFTVSLLIGELAFGDGSVRDQHVKIGVLLGSLVSALLAAVVLRARSRTYRALHEREIRDDDGDGVPDCYLTRAEETRR</sequence>
<feature type="transmembrane region" description="Helical" evidence="11">
    <location>
        <begin position="50"/>
        <end position="69"/>
    </location>
</feature>
<feature type="transmembrane region" description="Helical" evidence="11">
    <location>
        <begin position="205"/>
        <end position="228"/>
    </location>
</feature>
<comment type="catalytic activity">
    <reaction evidence="11">
        <text>Na(+)(in) + 2 H(+)(out) = Na(+)(out) + 2 H(+)(in)</text>
        <dbReference type="Rhea" id="RHEA:29251"/>
        <dbReference type="ChEBI" id="CHEBI:15378"/>
        <dbReference type="ChEBI" id="CHEBI:29101"/>
    </reaction>
</comment>
<dbReference type="NCBIfam" id="TIGR00773">
    <property type="entry name" value="NhaA"/>
    <property type="match status" value="1"/>
</dbReference>
<feature type="transmembrane region" description="Helical" evidence="11">
    <location>
        <begin position="277"/>
        <end position="301"/>
    </location>
</feature>
<feature type="transmembrane region" description="Helical" evidence="11">
    <location>
        <begin position="120"/>
        <end position="142"/>
    </location>
</feature>
<name>A0A853D8A5_9MICO</name>
<reference evidence="12 13" key="1">
    <citation type="submission" date="2020-07" db="EMBL/GenBank/DDBJ databases">
        <title>Sequencing the genomes of 1000 actinobacteria strains.</title>
        <authorList>
            <person name="Klenk H.-P."/>
        </authorList>
    </citation>
    <scope>NUCLEOTIDE SEQUENCE [LARGE SCALE GENOMIC DNA]</scope>
    <source>
        <strain evidence="12 13">DSM 29531</strain>
    </source>
</reference>
<feature type="transmembrane region" description="Helical" evidence="11">
    <location>
        <begin position="89"/>
        <end position="108"/>
    </location>
</feature>
<evidence type="ECO:0000256" key="4">
    <source>
        <dbReference type="ARBA" id="ARBA00022475"/>
    </source>
</evidence>
<dbReference type="InterPro" id="IPR023171">
    <property type="entry name" value="Na/H_antiporter_dom_sf"/>
</dbReference>
<feature type="transmembrane region" description="Helical" evidence="11">
    <location>
        <begin position="175"/>
        <end position="193"/>
    </location>
</feature>
<comment type="caution">
    <text evidence="12">The sequence shown here is derived from an EMBL/GenBank/DDBJ whole genome shotgun (WGS) entry which is preliminary data.</text>
</comment>